<comment type="caution">
    <text evidence="4">The sequence shown here is derived from an EMBL/GenBank/DDBJ whole genome shotgun (WGS) entry which is preliminary data.</text>
</comment>
<name>A0A2T0AWI1_9FIRM</name>
<dbReference type="InterPro" id="IPR000160">
    <property type="entry name" value="GGDEF_dom"/>
</dbReference>
<proteinExistence type="predicted"/>
<evidence type="ECO:0000256" key="1">
    <source>
        <dbReference type="ARBA" id="ARBA00022741"/>
    </source>
</evidence>
<organism evidence="4 5">
    <name type="scientific">Neomoorella humiferrea</name>
    <dbReference type="NCBI Taxonomy" id="676965"/>
    <lineage>
        <taxon>Bacteria</taxon>
        <taxon>Bacillati</taxon>
        <taxon>Bacillota</taxon>
        <taxon>Clostridia</taxon>
        <taxon>Neomoorellales</taxon>
        <taxon>Neomoorellaceae</taxon>
        <taxon>Neomoorella</taxon>
    </lineage>
</organism>
<dbReference type="Pfam" id="PF12469">
    <property type="entry name" value="Cmr2_N"/>
    <property type="match status" value="1"/>
</dbReference>
<dbReference type="Gene3D" id="3.30.70.2220">
    <property type="entry name" value="CRISPR-Cas system, Cmr2 subunit, D1 domain, cysteine cluster"/>
    <property type="match status" value="1"/>
</dbReference>
<dbReference type="Gene3D" id="3.30.70.270">
    <property type="match status" value="1"/>
</dbReference>
<dbReference type="AlphaFoldDB" id="A0A2T0AWI1"/>
<evidence type="ECO:0000259" key="3">
    <source>
        <dbReference type="PROSITE" id="PS50887"/>
    </source>
</evidence>
<gene>
    <name evidence="4" type="ORF">MOHU_05780</name>
</gene>
<protein>
    <submittedName>
        <fullName evidence="4">CRISPR-associated protein</fullName>
    </submittedName>
</protein>
<dbReference type="Pfam" id="PF22335">
    <property type="entry name" value="Cas10-Cmr2_palm2"/>
    <property type="match status" value="1"/>
</dbReference>
<sequence>MNSLLIFTIGPVQSFIAQARKTQDLYAGSYILSHLCGTAARTAQDNYEAEIIYPDLHNGSLPNRLVALLPVGEKEELQEIGRQLESKVRDEFVQIGRQVVRSFGLPVTPALEAQLQDFLEIYWVGGNCEPSRYAERYRQMEAVLGAIKNTRIFSSGGERGRKCSITGEHNALFYRGGKKAYLEQAFRVPESVPKKYLAPGEALSGIGFMKRAAARYFCHCLGGNFDSDFPSTASIALAASLHLLPADIVESYKKIFAGEFDDQFFYQENLTPRRFALEGLSLEKLQQADALLKELYSEAKKRGIKFTKYYALLVMDGDNMGEWVAGKNLADQGQLPDFQRNLTRYLGAYAREAKAILQLPRGKLVYCGGDDVLGLINLNHLLSVLKDLRDKFPPLEKIANMSQQKTSSTSGGVCIAHYKAPLAEVIKFARKMEEVAKGVDGKDALAIGVLKHSGEICQTVFRWKYDNLEPLSLLHSLVVLLSTGKFSDTFIRNLSREFRSLIPPADESLAKKSGNIALKAAEEEMVAAEIKRLLQRSCQLQDPTEADKIVSELREKLFTLYLECGLVNFLSFLDIAAFLSREVQVISEVKD</sequence>
<keyword evidence="2" id="KW-0051">Antiviral defense</keyword>
<keyword evidence="1" id="KW-0547">Nucleotide-binding</keyword>
<accession>A0A2T0AWI1</accession>
<dbReference type="RefSeq" id="WP_106004586.1">
    <property type="nucleotide sequence ID" value="NZ_CP136419.1"/>
</dbReference>
<dbReference type="InterPro" id="IPR043128">
    <property type="entry name" value="Rev_trsase/Diguanyl_cyclase"/>
</dbReference>
<dbReference type="GO" id="GO:0051607">
    <property type="term" value="P:defense response to virus"/>
    <property type="evidence" value="ECO:0007669"/>
    <property type="project" value="UniProtKB-KW"/>
</dbReference>
<dbReference type="Proteomes" id="UP000238415">
    <property type="component" value="Unassembled WGS sequence"/>
</dbReference>
<evidence type="ECO:0000256" key="2">
    <source>
        <dbReference type="ARBA" id="ARBA00023118"/>
    </source>
</evidence>
<feature type="domain" description="GGDEF" evidence="3">
    <location>
        <begin position="308"/>
        <end position="450"/>
    </location>
</feature>
<dbReference type="EMBL" id="PVXM01000006">
    <property type="protein sequence ID" value="PRR75071.1"/>
    <property type="molecule type" value="Genomic_DNA"/>
</dbReference>
<evidence type="ECO:0000313" key="5">
    <source>
        <dbReference type="Proteomes" id="UP000238415"/>
    </source>
</evidence>
<dbReference type="InterPro" id="IPR054767">
    <property type="entry name" value="Cas10-Cmr2_palm2"/>
</dbReference>
<keyword evidence="5" id="KW-1185">Reference proteome</keyword>
<dbReference type="InterPro" id="IPR013407">
    <property type="entry name" value="CRISPR-assoc_prot_Cmr2"/>
</dbReference>
<evidence type="ECO:0000313" key="4">
    <source>
        <dbReference type="EMBL" id="PRR75071.1"/>
    </source>
</evidence>
<reference evidence="4 5" key="1">
    <citation type="submission" date="2018-03" db="EMBL/GenBank/DDBJ databases">
        <title>Genome sequence of Moorella humiferrea DSM 23265.</title>
        <authorList>
            <person name="Poehlein A."/>
            <person name="Daniel R."/>
        </authorList>
    </citation>
    <scope>NUCLEOTIDE SEQUENCE [LARGE SCALE GENOMIC DNA]</scope>
    <source>
        <strain evidence="4 5">DSM 23265</strain>
    </source>
</reference>
<dbReference type="InterPro" id="IPR024615">
    <property type="entry name" value="CRISPR-assoc_Cmr2_N"/>
</dbReference>
<dbReference type="InterPro" id="IPR038242">
    <property type="entry name" value="Cmr2_N"/>
</dbReference>
<dbReference type="GO" id="GO:0000166">
    <property type="term" value="F:nucleotide binding"/>
    <property type="evidence" value="ECO:0007669"/>
    <property type="project" value="UniProtKB-KW"/>
</dbReference>
<dbReference type="OrthoDB" id="9758700at2"/>
<dbReference type="NCBIfam" id="TIGR02577">
    <property type="entry name" value="cas_TM1794_Cmr2"/>
    <property type="match status" value="1"/>
</dbReference>
<dbReference type="PROSITE" id="PS50887">
    <property type="entry name" value="GGDEF"/>
    <property type="match status" value="1"/>
</dbReference>